<dbReference type="InterPro" id="IPR007356">
    <property type="entry name" value="tRNA_m1G_MeTrfase_euk"/>
</dbReference>
<keyword evidence="7" id="KW-1185">Reference proteome</keyword>
<dbReference type="GO" id="GO:0000049">
    <property type="term" value="F:tRNA binding"/>
    <property type="evidence" value="ECO:0007669"/>
    <property type="project" value="TreeGrafter"/>
</dbReference>
<dbReference type="PANTHER" id="PTHR13563">
    <property type="entry name" value="TRNA (GUANINE-9-) METHYLTRANSFERASE"/>
    <property type="match status" value="1"/>
</dbReference>
<keyword evidence="5" id="KW-1133">Transmembrane helix</keyword>
<keyword evidence="5" id="KW-0472">Membrane</keyword>
<sequence>MLSLDSFTYRLLWRLKNFLHFRNRGPQPIIYNAPCRKFIPPSNFESLLDKEKMINFVALKDELNILSRIFNQLPEKLDERDWHSLVQLSNTKDRFFYIRFLYKREKKRTNEKINEEMKKLKFEENKKQKLPINHQINKEEQSLIYLRNSHIDLLQKRLATNKIIEAFRLKEEYPIIAIDCRWLHLHSERGLNLACKQLKYLIGRNRDREFPWPLYLTNFIKENNSKIEEAKRKHFSIINGNFFTAHITSKSYLELFPELKGKQKIVYLSPHSKEPLESVEPNTCYIIGGIVDAFSEPEIPSKASIEVATQEGIQCKRLNLDYRQLKGGNPMFTLDQVLDILHDVYHKSEWEETIKRYVPKRKFESKSEKNLLVKSFYKNTAERNRQIIGILQKNCGINQRTTTNAYYHTSSNCFEVKKETKISSKKLFDGTISRKTNGGKNEQKMDIFLEKKQNNLMDLFFPKMLLDYNNLQKILSFAVALDVLILSIIFWLDKKEMEDEEKQQKMDILYFLLFTINLIFCLLLRKKIVARSKIVK</sequence>
<dbReference type="PROSITE" id="PS51675">
    <property type="entry name" value="SAM_MT_TRM10"/>
    <property type="match status" value="1"/>
</dbReference>
<feature type="transmembrane region" description="Helical" evidence="5">
    <location>
        <begin position="508"/>
        <end position="524"/>
    </location>
</feature>
<keyword evidence="3" id="KW-0949">S-adenosyl-L-methionine</keyword>
<dbReference type="GO" id="GO:0070131">
    <property type="term" value="P:positive regulation of mitochondrial translation"/>
    <property type="evidence" value="ECO:0007669"/>
    <property type="project" value="TreeGrafter"/>
</dbReference>
<keyword evidence="4" id="KW-0175">Coiled coil</keyword>
<feature type="transmembrane region" description="Helical" evidence="5">
    <location>
        <begin position="474"/>
        <end position="492"/>
    </location>
</feature>
<evidence type="ECO:0000313" key="8">
    <source>
        <dbReference type="WBParaSite" id="Minc3s01361g23131"/>
    </source>
</evidence>
<evidence type="ECO:0000256" key="4">
    <source>
        <dbReference type="SAM" id="Coils"/>
    </source>
</evidence>
<evidence type="ECO:0000256" key="5">
    <source>
        <dbReference type="SAM" id="Phobius"/>
    </source>
</evidence>
<protein>
    <submittedName>
        <fullName evidence="8">SAM-dependent MTase TRM10-type domain-containing protein</fullName>
    </submittedName>
</protein>
<feature type="coiled-coil region" evidence="4">
    <location>
        <begin position="103"/>
        <end position="130"/>
    </location>
</feature>
<keyword evidence="1" id="KW-0489">Methyltransferase</keyword>
<evidence type="ECO:0000256" key="1">
    <source>
        <dbReference type="ARBA" id="ARBA00022603"/>
    </source>
</evidence>
<dbReference type="PANTHER" id="PTHR13563:SF5">
    <property type="entry name" value="TRNA METHYLTRANSFERASE 10 HOMOLOG C"/>
    <property type="match status" value="1"/>
</dbReference>
<reference evidence="8" key="1">
    <citation type="submission" date="2022-11" db="UniProtKB">
        <authorList>
            <consortium name="WormBaseParasite"/>
        </authorList>
    </citation>
    <scope>IDENTIFICATION</scope>
</reference>
<name>A0A914M6P1_MELIC</name>
<dbReference type="InterPro" id="IPR028564">
    <property type="entry name" value="MT_TRM10-typ"/>
</dbReference>
<keyword evidence="5" id="KW-0812">Transmembrane</keyword>
<dbReference type="Gene3D" id="3.40.1280.30">
    <property type="match status" value="1"/>
</dbReference>
<evidence type="ECO:0000256" key="3">
    <source>
        <dbReference type="ARBA" id="ARBA00022691"/>
    </source>
</evidence>
<dbReference type="GO" id="GO:0005739">
    <property type="term" value="C:mitochondrion"/>
    <property type="evidence" value="ECO:0007669"/>
    <property type="project" value="TreeGrafter"/>
</dbReference>
<evidence type="ECO:0000313" key="7">
    <source>
        <dbReference type="Proteomes" id="UP000887563"/>
    </source>
</evidence>
<dbReference type="InterPro" id="IPR038459">
    <property type="entry name" value="MT_TRM10-typ_sf"/>
</dbReference>
<dbReference type="Proteomes" id="UP000887563">
    <property type="component" value="Unplaced"/>
</dbReference>
<evidence type="ECO:0000259" key="6">
    <source>
        <dbReference type="PROSITE" id="PS51675"/>
    </source>
</evidence>
<keyword evidence="2" id="KW-0808">Transferase</keyword>
<dbReference type="GO" id="GO:0008168">
    <property type="term" value="F:methyltransferase activity"/>
    <property type="evidence" value="ECO:0007669"/>
    <property type="project" value="UniProtKB-KW"/>
</dbReference>
<proteinExistence type="predicted"/>
<dbReference type="GO" id="GO:0032259">
    <property type="term" value="P:methylation"/>
    <property type="evidence" value="ECO:0007669"/>
    <property type="project" value="UniProtKB-KW"/>
</dbReference>
<accession>A0A914M6P1</accession>
<dbReference type="GO" id="GO:0097745">
    <property type="term" value="P:mitochondrial tRNA 5'-end processing"/>
    <property type="evidence" value="ECO:0007669"/>
    <property type="project" value="TreeGrafter"/>
</dbReference>
<dbReference type="WBParaSite" id="Minc3s01361g23131">
    <property type="protein sequence ID" value="Minc3s01361g23131"/>
    <property type="gene ID" value="Minc3s01361g23131"/>
</dbReference>
<feature type="domain" description="SAM-dependent MTase TRM10-type" evidence="6">
    <location>
        <begin position="159"/>
        <end position="365"/>
    </location>
</feature>
<dbReference type="GO" id="GO:0005654">
    <property type="term" value="C:nucleoplasm"/>
    <property type="evidence" value="ECO:0007669"/>
    <property type="project" value="TreeGrafter"/>
</dbReference>
<evidence type="ECO:0000256" key="2">
    <source>
        <dbReference type="ARBA" id="ARBA00022679"/>
    </source>
</evidence>
<dbReference type="AlphaFoldDB" id="A0A914M6P1"/>
<organism evidence="7 8">
    <name type="scientific">Meloidogyne incognita</name>
    <name type="common">Southern root-knot nematode worm</name>
    <name type="synonym">Oxyuris incognita</name>
    <dbReference type="NCBI Taxonomy" id="6306"/>
    <lineage>
        <taxon>Eukaryota</taxon>
        <taxon>Metazoa</taxon>
        <taxon>Ecdysozoa</taxon>
        <taxon>Nematoda</taxon>
        <taxon>Chromadorea</taxon>
        <taxon>Rhabditida</taxon>
        <taxon>Tylenchina</taxon>
        <taxon>Tylenchomorpha</taxon>
        <taxon>Tylenchoidea</taxon>
        <taxon>Meloidogynidae</taxon>
        <taxon>Meloidogyninae</taxon>
        <taxon>Meloidogyne</taxon>
        <taxon>Meloidogyne incognita group</taxon>
    </lineage>
</organism>